<name>A0AAD9MS21_9ANNE</name>
<protein>
    <recommendedName>
        <fullName evidence="2">SOCS box domain-containing protein</fullName>
    </recommendedName>
</protein>
<dbReference type="Pfam" id="PF12796">
    <property type="entry name" value="Ank_2"/>
    <property type="match status" value="2"/>
</dbReference>
<organism evidence="3 4">
    <name type="scientific">Paralvinella palmiformis</name>
    <dbReference type="NCBI Taxonomy" id="53620"/>
    <lineage>
        <taxon>Eukaryota</taxon>
        <taxon>Metazoa</taxon>
        <taxon>Spiralia</taxon>
        <taxon>Lophotrochozoa</taxon>
        <taxon>Annelida</taxon>
        <taxon>Polychaeta</taxon>
        <taxon>Sedentaria</taxon>
        <taxon>Canalipalpata</taxon>
        <taxon>Terebellida</taxon>
        <taxon>Terebelliformia</taxon>
        <taxon>Alvinellidae</taxon>
        <taxon>Paralvinella</taxon>
    </lineage>
</organism>
<evidence type="ECO:0000313" key="4">
    <source>
        <dbReference type="Proteomes" id="UP001208570"/>
    </source>
</evidence>
<dbReference type="SUPFAM" id="SSF48403">
    <property type="entry name" value="Ankyrin repeat"/>
    <property type="match status" value="1"/>
</dbReference>
<gene>
    <name evidence="3" type="ORF">LSH36_1049g00067</name>
</gene>
<dbReference type="PROSITE" id="PS50297">
    <property type="entry name" value="ANK_REP_REGION"/>
    <property type="match status" value="3"/>
</dbReference>
<dbReference type="PROSITE" id="PS50088">
    <property type="entry name" value="ANK_REPEAT"/>
    <property type="match status" value="3"/>
</dbReference>
<dbReference type="InterPro" id="IPR001496">
    <property type="entry name" value="SOCS_box"/>
</dbReference>
<sequence>MYSICTERPDMVEFLLKCGCEADEHDRFGKTALHFAVTNNSTDCLKLLLDYGADVHSIEELGRTPLWVAASEDGHHGAIVCLLEAGADVNLRDRREKRTPLHVRRYADEMAAIRHTKKDTILYLKTFLESGSVVNTIDESGHSPLSTLIQNGSMFSPVTKNTIIMAKMLLAAGFDVNLSKPSAPRQLYGTALKAAVNRGSLDLVNLLLESGADPDIHDQRCVTPLIWSAFHNQLDISKSLIAANCNLDTVGRIYVSHEFHHATALHCALLLEHFHVAKLLVSAGCSLRFEAYLITNEDIPMVLVENFEFWGWLRDIATNTRPLSEICQKAIRKTIGFNLSSKVEHLPLPTKLKHHILLSDVLA</sequence>
<dbReference type="SUPFAM" id="SSF158235">
    <property type="entry name" value="SOCS box-like"/>
    <property type="match status" value="1"/>
</dbReference>
<keyword evidence="4" id="KW-1185">Reference proteome</keyword>
<dbReference type="PRINTS" id="PR01415">
    <property type="entry name" value="ANKYRIN"/>
</dbReference>
<dbReference type="CDD" id="cd03587">
    <property type="entry name" value="SOCS"/>
    <property type="match status" value="1"/>
</dbReference>
<dbReference type="PANTHER" id="PTHR24118">
    <property type="entry name" value="POTE ANKYRIN DOMAIN"/>
    <property type="match status" value="1"/>
</dbReference>
<feature type="repeat" description="ANK" evidence="1">
    <location>
        <begin position="61"/>
        <end position="94"/>
    </location>
</feature>
<feature type="repeat" description="ANK" evidence="1">
    <location>
        <begin position="190"/>
        <end position="219"/>
    </location>
</feature>
<dbReference type="SMART" id="SM00248">
    <property type="entry name" value="ANK"/>
    <property type="match status" value="6"/>
</dbReference>
<dbReference type="Pfam" id="PF07525">
    <property type="entry name" value="SOCS_box"/>
    <property type="match status" value="1"/>
</dbReference>
<comment type="caution">
    <text evidence="3">The sequence shown here is derived from an EMBL/GenBank/DDBJ whole genome shotgun (WGS) entry which is preliminary data.</text>
</comment>
<dbReference type="PROSITE" id="PS50225">
    <property type="entry name" value="SOCS"/>
    <property type="match status" value="1"/>
</dbReference>
<dbReference type="Proteomes" id="UP001208570">
    <property type="component" value="Unassembled WGS sequence"/>
</dbReference>
<accession>A0AAD9MS21</accession>
<dbReference type="AlphaFoldDB" id="A0AAD9MS21"/>
<feature type="repeat" description="ANK" evidence="1">
    <location>
        <begin position="28"/>
        <end position="60"/>
    </location>
</feature>
<dbReference type="EMBL" id="JAODUP010001049">
    <property type="protein sequence ID" value="KAK2141746.1"/>
    <property type="molecule type" value="Genomic_DNA"/>
</dbReference>
<dbReference type="InterPro" id="IPR036770">
    <property type="entry name" value="Ankyrin_rpt-contain_sf"/>
</dbReference>
<dbReference type="InterPro" id="IPR002110">
    <property type="entry name" value="Ankyrin_rpt"/>
</dbReference>
<dbReference type="InterPro" id="IPR036036">
    <property type="entry name" value="SOCS_box-like_dom_sf"/>
</dbReference>
<evidence type="ECO:0000259" key="2">
    <source>
        <dbReference type="PROSITE" id="PS50225"/>
    </source>
</evidence>
<dbReference type="Gene3D" id="1.25.40.20">
    <property type="entry name" value="Ankyrin repeat-containing domain"/>
    <property type="match status" value="2"/>
</dbReference>
<dbReference type="PANTHER" id="PTHR24118:SF100">
    <property type="entry name" value="FYVE-TYPE DOMAIN-CONTAINING PROTEIN"/>
    <property type="match status" value="1"/>
</dbReference>
<dbReference type="GO" id="GO:0035556">
    <property type="term" value="P:intracellular signal transduction"/>
    <property type="evidence" value="ECO:0007669"/>
    <property type="project" value="InterPro"/>
</dbReference>
<evidence type="ECO:0000313" key="3">
    <source>
        <dbReference type="EMBL" id="KAK2141746.1"/>
    </source>
</evidence>
<reference evidence="3" key="1">
    <citation type="journal article" date="2023" name="Mol. Biol. Evol.">
        <title>Third-Generation Sequencing Reveals the Adaptive Role of the Epigenome in Three Deep-Sea Polychaetes.</title>
        <authorList>
            <person name="Perez M."/>
            <person name="Aroh O."/>
            <person name="Sun Y."/>
            <person name="Lan Y."/>
            <person name="Juniper S.K."/>
            <person name="Young C.R."/>
            <person name="Angers B."/>
            <person name="Qian P.Y."/>
        </authorList>
    </citation>
    <scope>NUCLEOTIDE SEQUENCE</scope>
    <source>
        <strain evidence="3">P08H-3</strain>
    </source>
</reference>
<proteinExistence type="predicted"/>
<dbReference type="SMART" id="SM00969">
    <property type="entry name" value="SOCS_box"/>
    <property type="match status" value="1"/>
</dbReference>
<evidence type="ECO:0000256" key="1">
    <source>
        <dbReference type="PROSITE-ProRule" id="PRU00023"/>
    </source>
</evidence>
<keyword evidence="1" id="KW-0040">ANK repeat</keyword>
<feature type="domain" description="SOCS box" evidence="2">
    <location>
        <begin position="318"/>
        <end position="356"/>
    </location>
</feature>